<feature type="compositionally biased region" description="Low complexity" evidence="4">
    <location>
        <begin position="402"/>
        <end position="413"/>
    </location>
</feature>
<evidence type="ECO:0000259" key="6">
    <source>
        <dbReference type="PROSITE" id="PS50850"/>
    </source>
</evidence>
<feature type="transmembrane region" description="Helical" evidence="5">
    <location>
        <begin position="264"/>
        <end position="283"/>
    </location>
</feature>
<reference evidence="7 8" key="1">
    <citation type="journal article" date="2017" name="Int. J. Syst. Evol. Microbiol.">
        <title>Roseitalea porphyridii gen. nov., sp. nov., isolated from a red alga, and reclassification of Hoeflea suaedae Chung et al. 2013 as Pseudohoeflea suaedae gen. nov., comb. nov.</title>
        <authorList>
            <person name="Hyeon J.W."/>
            <person name="Jeong S.E."/>
            <person name="Baek K."/>
            <person name="Jeon C.O."/>
        </authorList>
    </citation>
    <scope>NUCLEOTIDE SEQUENCE [LARGE SCALE GENOMIC DNA]</scope>
    <source>
        <strain evidence="7 8">MA7-20</strain>
    </source>
</reference>
<dbReference type="PANTHER" id="PTHR23521">
    <property type="entry name" value="TRANSPORTER MFS SUPERFAMILY"/>
    <property type="match status" value="1"/>
</dbReference>
<feature type="transmembrane region" description="Helical" evidence="5">
    <location>
        <begin position="97"/>
        <end position="118"/>
    </location>
</feature>
<accession>A0A4V1A3U3</accession>
<dbReference type="InterPro" id="IPR011701">
    <property type="entry name" value="MFS"/>
</dbReference>
<feature type="transmembrane region" description="Helical" evidence="5">
    <location>
        <begin position="322"/>
        <end position="342"/>
    </location>
</feature>
<name>A0A4V1A3U3_9HYPH</name>
<keyword evidence="1 5" id="KW-0812">Transmembrane</keyword>
<dbReference type="Pfam" id="PF07690">
    <property type="entry name" value="MFS_1"/>
    <property type="match status" value="1"/>
</dbReference>
<dbReference type="Proteomes" id="UP000293719">
    <property type="component" value="Chromosome"/>
</dbReference>
<dbReference type="EMBL" id="CP036532">
    <property type="protein sequence ID" value="QBK30318.1"/>
    <property type="molecule type" value="Genomic_DNA"/>
</dbReference>
<feature type="transmembrane region" description="Helical" evidence="5">
    <location>
        <begin position="73"/>
        <end position="91"/>
    </location>
</feature>
<dbReference type="PANTHER" id="PTHR23521:SF3">
    <property type="entry name" value="MFS TRANSPORTER"/>
    <property type="match status" value="1"/>
</dbReference>
<dbReference type="InterPro" id="IPR036259">
    <property type="entry name" value="MFS_trans_sf"/>
</dbReference>
<keyword evidence="2 5" id="KW-1133">Transmembrane helix</keyword>
<feature type="transmembrane region" description="Helical" evidence="5">
    <location>
        <begin position="130"/>
        <end position="149"/>
    </location>
</feature>
<keyword evidence="8" id="KW-1185">Reference proteome</keyword>
<dbReference type="GO" id="GO:0022857">
    <property type="term" value="F:transmembrane transporter activity"/>
    <property type="evidence" value="ECO:0007669"/>
    <property type="project" value="InterPro"/>
</dbReference>
<evidence type="ECO:0000256" key="4">
    <source>
        <dbReference type="SAM" id="MobiDB-lite"/>
    </source>
</evidence>
<keyword evidence="3 5" id="KW-0472">Membrane</keyword>
<dbReference type="PROSITE" id="PS50850">
    <property type="entry name" value="MFS"/>
    <property type="match status" value="1"/>
</dbReference>
<dbReference type="GO" id="GO:0005886">
    <property type="term" value="C:plasma membrane"/>
    <property type="evidence" value="ECO:0007669"/>
    <property type="project" value="TreeGrafter"/>
</dbReference>
<feature type="transmembrane region" description="Helical" evidence="5">
    <location>
        <begin position="231"/>
        <end position="252"/>
    </location>
</feature>
<feature type="transmembrane region" description="Helical" evidence="5">
    <location>
        <begin position="155"/>
        <end position="174"/>
    </location>
</feature>
<feature type="transmembrane region" description="Helical" evidence="5">
    <location>
        <begin position="289"/>
        <end position="310"/>
    </location>
</feature>
<dbReference type="Gene3D" id="1.20.1250.20">
    <property type="entry name" value="MFS general substrate transporter like domains"/>
    <property type="match status" value="2"/>
</dbReference>
<dbReference type="CDD" id="cd17477">
    <property type="entry name" value="MFS_YcaD_like"/>
    <property type="match status" value="1"/>
</dbReference>
<evidence type="ECO:0000313" key="7">
    <source>
        <dbReference type="EMBL" id="QBK30318.1"/>
    </source>
</evidence>
<evidence type="ECO:0000256" key="1">
    <source>
        <dbReference type="ARBA" id="ARBA00022692"/>
    </source>
</evidence>
<protein>
    <submittedName>
        <fullName evidence="7">MFS transporter</fullName>
    </submittedName>
</protein>
<feature type="transmembrane region" description="Helical" evidence="5">
    <location>
        <begin position="354"/>
        <end position="372"/>
    </location>
</feature>
<evidence type="ECO:0000256" key="5">
    <source>
        <dbReference type="SAM" id="Phobius"/>
    </source>
</evidence>
<dbReference type="AlphaFoldDB" id="A0A4V1A3U3"/>
<gene>
    <name evidence="7" type="ORF">E0E05_06715</name>
</gene>
<dbReference type="KEGG" id="rpod:E0E05_06715"/>
<dbReference type="GeneID" id="90766982"/>
<dbReference type="InterPro" id="IPR047200">
    <property type="entry name" value="MFS_YcaD-like"/>
</dbReference>
<evidence type="ECO:0000256" key="3">
    <source>
        <dbReference type="ARBA" id="ARBA00023136"/>
    </source>
</evidence>
<dbReference type="RefSeq" id="WP_131616018.1">
    <property type="nucleotide sequence ID" value="NZ_CP036532.1"/>
</dbReference>
<feature type="domain" description="Major facilitator superfamily (MFS) profile" evidence="6">
    <location>
        <begin position="198"/>
        <end position="426"/>
    </location>
</feature>
<dbReference type="SUPFAM" id="SSF103473">
    <property type="entry name" value="MFS general substrate transporter"/>
    <property type="match status" value="1"/>
</dbReference>
<feature type="transmembrane region" description="Helical" evidence="5">
    <location>
        <begin position="195"/>
        <end position="219"/>
    </location>
</feature>
<dbReference type="InterPro" id="IPR020846">
    <property type="entry name" value="MFS_dom"/>
</dbReference>
<organism evidence="7 8">
    <name type="scientific">Roseitalea porphyridii</name>
    <dbReference type="NCBI Taxonomy" id="1852022"/>
    <lineage>
        <taxon>Bacteria</taxon>
        <taxon>Pseudomonadati</taxon>
        <taxon>Pseudomonadota</taxon>
        <taxon>Alphaproteobacteria</taxon>
        <taxon>Hyphomicrobiales</taxon>
        <taxon>Ahrensiaceae</taxon>
        <taxon>Roseitalea</taxon>
    </lineage>
</organism>
<evidence type="ECO:0000313" key="8">
    <source>
        <dbReference type="Proteomes" id="UP000293719"/>
    </source>
</evidence>
<dbReference type="OrthoDB" id="9810614at2"/>
<evidence type="ECO:0000256" key="2">
    <source>
        <dbReference type="ARBA" id="ARBA00022989"/>
    </source>
</evidence>
<feature type="transmembrane region" description="Helical" evidence="5">
    <location>
        <begin position="41"/>
        <end position="61"/>
    </location>
</feature>
<feature type="region of interest" description="Disordered" evidence="4">
    <location>
        <begin position="402"/>
        <end position="426"/>
    </location>
</feature>
<proteinExistence type="predicted"/>
<sequence length="426" mass="44869">MHAIRPLIPLFIAAGILLAGNGVQGTAIAIRGAQEGFSTSLIGLIGTAYFVGFLLGCLYITRLLNAVGHIRTFAALAAITASGTLLLVIIVDPIAWLLIRFAVGFCFSGLFTTIESWINSGVRNETRGRVLAVYRIVDIFAVTGAQFMLPAFGAGGFTLFAVMCLMITLSLVPVSLADRSNPTPPAEFRFDLKGIWALSPLACIGCVTIGATNSAFRLIGPLYAEGIGLSISDVAVFMSVGILGGAVLQYPLGYLSDRFDRRTVLLVTTAGAVASGLFLASMAGTSPSLNYLGIFLFGAFALPLYSLSAAHANDHAKAGQHVMVAAGLMFFFSLGASIGPYLSSAVVELFGPNALFTYTSVVHGALIVVTIWRMRARGPVPAESRGPFSWLLRTSPVFPKMARGNNGNDARNGSTSDEASSIDRPQ</sequence>